<dbReference type="PANTHER" id="PTHR45630:SF6">
    <property type="entry name" value="CATION-TRANSPORTING P-TYPE ATPASE N-TERMINAL DOMAIN-CONTAINING PROTEIN"/>
    <property type="match status" value="1"/>
</dbReference>
<dbReference type="GO" id="GO:0019829">
    <property type="term" value="F:ATPase-coupled monoatomic cation transmembrane transporter activity"/>
    <property type="evidence" value="ECO:0007669"/>
    <property type="project" value="TreeGrafter"/>
</dbReference>
<dbReference type="InterPro" id="IPR059000">
    <property type="entry name" value="ATPase_P-type_domA"/>
</dbReference>
<dbReference type="GO" id="GO:0016020">
    <property type="term" value="C:membrane"/>
    <property type="evidence" value="ECO:0007669"/>
    <property type="project" value="UniProtKB-SubCell"/>
</dbReference>
<reference evidence="14 15" key="1">
    <citation type="journal article" date="2021" name="Sci. Rep.">
        <title>The genome of the diatom Chaetoceros tenuissimus carries an ancient integrated fragment of an extant virus.</title>
        <authorList>
            <person name="Hongo Y."/>
            <person name="Kimura K."/>
            <person name="Takaki Y."/>
            <person name="Yoshida Y."/>
            <person name="Baba S."/>
            <person name="Kobayashi G."/>
            <person name="Nagasaki K."/>
            <person name="Hano T."/>
            <person name="Tomaru Y."/>
        </authorList>
    </citation>
    <scope>NUCLEOTIDE SEQUENCE [LARGE SCALE GENOMIC DNA]</scope>
    <source>
        <strain evidence="14 15">NIES-3715</strain>
    </source>
</reference>
<keyword evidence="7" id="KW-1278">Translocase</keyword>
<evidence type="ECO:0000256" key="2">
    <source>
        <dbReference type="ARBA" id="ARBA00022692"/>
    </source>
</evidence>
<dbReference type="GO" id="GO:0005524">
    <property type="term" value="F:ATP binding"/>
    <property type="evidence" value="ECO:0007669"/>
    <property type="project" value="UniProtKB-KW"/>
</dbReference>
<evidence type="ECO:0000256" key="1">
    <source>
        <dbReference type="ARBA" id="ARBA00004141"/>
    </source>
</evidence>
<dbReference type="EMBL" id="BLLK01000022">
    <property type="protein sequence ID" value="GFH46843.1"/>
    <property type="molecule type" value="Genomic_DNA"/>
</dbReference>
<dbReference type="InterPro" id="IPR023298">
    <property type="entry name" value="ATPase_P-typ_TM_dom_sf"/>
</dbReference>
<feature type="transmembrane region" description="Helical" evidence="11">
    <location>
        <begin position="1427"/>
        <end position="1448"/>
    </location>
</feature>
<feature type="transmembrane region" description="Helical" evidence="11">
    <location>
        <begin position="602"/>
        <end position="622"/>
    </location>
</feature>
<keyword evidence="6" id="KW-0460">Magnesium</keyword>
<sequence>MKLLLRCMIAIIFLPFTEGNASNFLSKSGRNLNTVLRLKPKGLLVRGGHVHTTSSSKQISSRRIGQKKNKIDSIESTDKNLPTIKAVLIPRVLAIPQIIRMVSAFLFSASFLESLRTCGKPFQSAVVSTLQSHGITLLLAGGKVVSEDFSKITPLDIYLAKKVCSSENNMLPPRYFPASLPLLGLFISIFLYIGLTILFPKWFVEWNVCLKYQRYNCGEKIEEQYLDKLQFYFRDFEKQVEQTVDADDMFYVSQFVNRNHVSTYASDNHKRMTGVAVLVKKSRNEVEISSDDSEEEISWVYETSGDQHPSNYFIETGQRRVYLKFKIKNGKPTFSCIDGRPDLHLKRSIKELLEKSASGLSAVEDLEYAQERFGTYNDLQLPTPSVRDVFFARISTPLSILQLLGRILSALEENFGPAVMSICMTLGQHYMNAKKSITAARELSDEIQGNLDGCSETLFWVLRGNWTEVHPKSILPGDIFLLPKEEDILMPVDALVVEGNCVAQEAVITGECVPQPKIPIEVDSASKDCHLSIDSTNRNSILFAGTTIISSSGEITENGSSSMVKCLALATGSYSSKGQIVRALSKSCKIGSISTRKGERDAIRLILVLSFCAILACSSLFVPVSGSSKKKTSGFRRIIQCTRICVASIPSDLPLALHQVVHSSSHILKKEGDVVCSELGALLDASQVTTVVFDKTGTLTSSENGMTQVATLDGAEDLSPLSMIVLAGSHSLIHANGKLVGDPLDIAALKFTGWKYDIRSRCFSGKKGKRLWQIKSSPFDAERRMSAAIVLFRDDDRSIKLYKVIKGSHEGIRKLLRKQDSFGSQDEFYSLYDKKAEELGSEGIRHIAMAVQDITHSSLAKKLFPTGYPKISLKKKNTKRKNKEVEKVIQNAKIVATKCFHIEHFDNNSGYDFIGFACFDASLRPSTGRVIQEIRKSGTDVIMLTGDGPAAALAIAKKSNFFDSPKKVAYLSVDDASNLIWHIASLRTGQGSNFKDFTEENTREILSKVDNGQYAIVAIGRAVEIMNAFHDDNDESSLLMLQNLDKISVIARSSPQTKQYVVSTLRNNCKKKVMFVGDGVNDISAMKAADVSGAILNGYGSEDTNSIKGDIENERRKEKLKDRKVGKDKSNQKIGQDRVKLKIEEALKSSDDPGNSMNALVKVLKEEYQRYRDLQRGGAKAARILQKEERLRQALIQKVNATSDEEAEGIESIAPGEASLAAAFTFLRPAIDGVDFVIRNGISSAASSLSSRRSIALNCLMSCCNLASLYRDGFRYGKYMWNVELALMMALDQGQDDVSYIPRPRISAIRPKESLFHPSVALSVFLQALVHLFVLNLGVFGAGKLQSQYSSKPRGLSVRLAKSRLEGNIPVLTTGEMDMGDGNLLGRAPFRPNYVTNAVFLISLFQNMMVSIINHSGALFQGSLLESKSFCLASFLSATLTVALLLELRPFLNKILQLAPMNSPHFKRLIMVLLFVDGVGSLVADSLSMYFLDYELFQMRRSTKGDETDIDSDLSADLEESLLLEERVGNTKMLTGVCLAFFVYLISSRG</sequence>
<keyword evidence="2 11" id="KW-0812">Transmembrane</keyword>
<feature type="transmembrane region" description="Helical" evidence="11">
    <location>
        <begin position="1394"/>
        <end position="1415"/>
    </location>
</feature>
<dbReference type="SFLD" id="SFLDS00003">
    <property type="entry name" value="Haloacid_Dehalogenase"/>
    <property type="match status" value="1"/>
</dbReference>
<evidence type="ECO:0000256" key="5">
    <source>
        <dbReference type="ARBA" id="ARBA00022840"/>
    </source>
</evidence>
<proteinExistence type="predicted"/>
<comment type="subcellular location">
    <subcellularLocation>
        <location evidence="1">Membrane</location>
        <topology evidence="1">Multi-pass membrane protein</topology>
    </subcellularLocation>
</comment>
<keyword evidence="3" id="KW-0479">Metal-binding</keyword>
<feature type="domain" description="C2H2-type" evidence="13">
    <location>
        <begin position="641"/>
        <end position="662"/>
    </location>
</feature>
<dbReference type="SUPFAM" id="SSF56784">
    <property type="entry name" value="HAD-like"/>
    <property type="match status" value="1"/>
</dbReference>
<evidence type="ECO:0000256" key="8">
    <source>
        <dbReference type="ARBA" id="ARBA00022989"/>
    </source>
</evidence>
<dbReference type="Pfam" id="PF00122">
    <property type="entry name" value="E1-E2_ATPase"/>
    <property type="match status" value="1"/>
</dbReference>
<feature type="signal peptide" evidence="12">
    <location>
        <begin position="1"/>
        <end position="19"/>
    </location>
</feature>
<gene>
    <name evidence="14" type="ORF">CTEN210_03317</name>
</gene>
<dbReference type="InterPro" id="IPR018303">
    <property type="entry name" value="ATPase_P-typ_P_site"/>
</dbReference>
<dbReference type="InterPro" id="IPR008250">
    <property type="entry name" value="ATPase_P-typ_transduc_dom_A_sf"/>
</dbReference>
<dbReference type="InterPro" id="IPR013087">
    <property type="entry name" value="Znf_C2H2_type"/>
</dbReference>
<dbReference type="GO" id="GO:0140358">
    <property type="term" value="F:P-type transmembrane transporter activity"/>
    <property type="evidence" value="ECO:0007669"/>
    <property type="project" value="InterPro"/>
</dbReference>
<feature type="region of interest" description="Disordered" evidence="10">
    <location>
        <begin position="1105"/>
        <end position="1133"/>
    </location>
</feature>
<evidence type="ECO:0000256" key="4">
    <source>
        <dbReference type="ARBA" id="ARBA00022741"/>
    </source>
</evidence>
<dbReference type="InterPro" id="IPR044492">
    <property type="entry name" value="P_typ_ATPase_HD_dom"/>
</dbReference>
<dbReference type="Gene3D" id="3.40.1110.10">
    <property type="entry name" value="Calcium-transporting ATPase, cytoplasmic domain N"/>
    <property type="match status" value="1"/>
</dbReference>
<dbReference type="PROSITE" id="PS00028">
    <property type="entry name" value="ZINC_FINGER_C2H2_1"/>
    <property type="match status" value="1"/>
</dbReference>
<organism evidence="14 15">
    <name type="scientific">Chaetoceros tenuissimus</name>
    <dbReference type="NCBI Taxonomy" id="426638"/>
    <lineage>
        <taxon>Eukaryota</taxon>
        <taxon>Sar</taxon>
        <taxon>Stramenopiles</taxon>
        <taxon>Ochrophyta</taxon>
        <taxon>Bacillariophyta</taxon>
        <taxon>Coscinodiscophyceae</taxon>
        <taxon>Chaetocerotophycidae</taxon>
        <taxon>Chaetocerotales</taxon>
        <taxon>Chaetocerotaceae</taxon>
        <taxon>Chaetoceros</taxon>
    </lineage>
</organism>
<evidence type="ECO:0000256" key="12">
    <source>
        <dbReference type="SAM" id="SignalP"/>
    </source>
</evidence>
<evidence type="ECO:0000256" key="9">
    <source>
        <dbReference type="ARBA" id="ARBA00023136"/>
    </source>
</evidence>
<dbReference type="Gene3D" id="3.40.50.1000">
    <property type="entry name" value="HAD superfamily/HAD-like"/>
    <property type="match status" value="1"/>
</dbReference>
<dbReference type="SUPFAM" id="SSF81653">
    <property type="entry name" value="Calcium ATPase, transduction domain A"/>
    <property type="match status" value="1"/>
</dbReference>
<keyword evidence="12" id="KW-0732">Signal</keyword>
<evidence type="ECO:0000256" key="10">
    <source>
        <dbReference type="SAM" id="MobiDB-lite"/>
    </source>
</evidence>
<feature type="chain" id="PRO_5041950648" description="C2H2-type domain-containing protein" evidence="12">
    <location>
        <begin position="20"/>
        <end position="1550"/>
    </location>
</feature>
<evidence type="ECO:0000313" key="14">
    <source>
        <dbReference type="EMBL" id="GFH46843.1"/>
    </source>
</evidence>
<protein>
    <recommendedName>
        <fullName evidence="13">C2H2-type domain-containing protein</fullName>
    </recommendedName>
</protein>
<evidence type="ECO:0000256" key="6">
    <source>
        <dbReference type="ARBA" id="ARBA00022842"/>
    </source>
</evidence>
<keyword evidence="8 11" id="KW-1133">Transmembrane helix</keyword>
<accession>A0AAD3CJN9</accession>
<dbReference type="Gene3D" id="2.70.150.10">
    <property type="entry name" value="Calcium-transporting ATPase, cytoplasmic transduction domain A"/>
    <property type="match status" value="1"/>
</dbReference>
<name>A0AAD3CJN9_9STRA</name>
<feature type="transmembrane region" description="Helical" evidence="11">
    <location>
        <begin position="1320"/>
        <end position="1342"/>
    </location>
</feature>
<dbReference type="InterPro" id="IPR006544">
    <property type="entry name" value="P-type_TPase_V"/>
</dbReference>
<dbReference type="InterPro" id="IPR023299">
    <property type="entry name" value="ATPase_P-typ_cyto_dom_N"/>
</dbReference>
<comment type="caution">
    <text evidence="14">The sequence shown here is derived from an EMBL/GenBank/DDBJ whole genome shotgun (WGS) entry which is preliminary data.</text>
</comment>
<evidence type="ECO:0000259" key="13">
    <source>
        <dbReference type="PROSITE" id="PS00028"/>
    </source>
</evidence>
<dbReference type="SFLD" id="SFLDF00027">
    <property type="entry name" value="p-type_atpase"/>
    <property type="match status" value="1"/>
</dbReference>
<evidence type="ECO:0000256" key="3">
    <source>
        <dbReference type="ARBA" id="ARBA00022723"/>
    </source>
</evidence>
<dbReference type="InterPro" id="IPR023214">
    <property type="entry name" value="HAD_sf"/>
</dbReference>
<dbReference type="Proteomes" id="UP001054902">
    <property type="component" value="Unassembled WGS sequence"/>
</dbReference>
<keyword evidence="5" id="KW-0067">ATP-binding</keyword>
<dbReference type="SFLD" id="SFLDG00002">
    <property type="entry name" value="C1.7:_P-type_atpase_like"/>
    <property type="match status" value="1"/>
</dbReference>
<keyword evidence="9 11" id="KW-0472">Membrane</keyword>
<evidence type="ECO:0000256" key="11">
    <source>
        <dbReference type="SAM" id="Phobius"/>
    </source>
</evidence>
<evidence type="ECO:0000313" key="15">
    <source>
        <dbReference type="Proteomes" id="UP001054902"/>
    </source>
</evidence>
<dbReference type="PANTHER" id="PTHR45630">
    <property type="entry name" value="CATION-TRANSPORTING ATPASE-RELATED"/>
    <property type="match status" value="1"/>
</dbReference>
<feature type="compositionally biased region" description="Basic and acidic residues" evidence="10">
    <location>
        <begin position="1109"/>
        <end position="1133"/>
    </location>
</feature>
<dbReference type="PRINTS" id="PR00119">
    <property type="entry name" value="CATATPASE"/>
</dbReference>
<evidence type="ECO:0000256" key="7">
    <source>
        <dbReference type="ARBA" id="ARBA00022967"/>
    </source>
</evidence>
<dbReference type="SUPFAM" id="SSF81660">
    <property type="entry name" value="Metal cation-transporting ATPase, ATP-binding domain N"/>
    <property type="match status" value="1"/>
</dbReference>
<feature type="transmembrane region" description="Helical" evidence="11">
    <location>
        <begin position="1469"/>
        <end position="1492"/>
    </location>
</feature>
<keyword evidence="15" id="KW-1185">Reference proteome</keyword>
<dbReference type="InterPro" id="IPR036412">
    <property type="entry name" value="HAD-like_sf"/>
</dbReference>
<dbReference type="GO" id="GO:0046872">
    <property type="term" value="F:metal ion binding"/>
    <property type="evidence" value="ECO:0007669"/>
    <property type="project" value="UniProtKB-KW"/>
</dbReference>
<dbReference type="SUPFAM" id="SSF81665">
    <property type="entry name" value="Calcium ATPase, transmembrane domain M"/>
    <property type="match status" value="1"/>
</dbReference>
<keyword evidence="4" id="KW-0547">Nucleotide-binding</keyword>
<feature type="transmembrane region" description="Helical" evidence="11">
    <location>
        <begin position="180"/>
        <end position="204"/>
    </location>
</feature>
<dbReference type="PROSITE" id="PS00154">
    <property type="entry name" value="ATPASE_E1_E2"/>
    <property type="match status" value="1"/>
</dbReference>